<sequence>MFWRGSLFGLAHFFPLEFVVVAPHWSGHSEHFPRYAFLSLRDTIFDPPPIDSFWAVIRISPVATR</sequence>
<reference evidence="1" key="1">
    <citation type="journal article" date="2015" name="Front. Microbiol.">
        <title>Combining genomic sequencing methods to explore viral diversity and reveal potential virus-host interactions.</title>
        <authorList>
            <person name="Chow C.E."/>
            <person name="Winget D.M."/>
            <person name="White R.A.III."/>
            <person name="Hallam S.J."/>
            <person name="Suttle C.A."/>
        </authorList>
    </citation>
    <scope>NUCLEOTIDE SEQUENCE</scope>
    <source>
        <strain evidence="1">Anoxic2_3</strain>
    </source>
</reference>
<name>A0A0F7L731_9VIRU</name>
<proteinExistence type="predicted"/>
<accession>A0A0F7L731</accession>
<evidence type="ECO:0000313" key="1">
    <source>
        <dbReference type="EMBL" id="AKH46831.1"/>
    </source>
</evidence>
<dbReference type="EMBL" id="KR029587">
    <property type="protein sequence ID" value="AKH46831.1"/>
    <property type="molecule type" value="Genomic_DNA"/>
</dbReference>
<organism evidence="1">
    <name type="scientific">uncultured marine virus</name>
    <dbReference type="NCBI Taxonomy" id="186617"/>
    <lineage>
        <taxon>Viruses</taxon>
        <taxon>environmental samples</taxon>
    </lineage>
</organism>
<protein>
    <submittedName>
        <fullName evidence="1">Uncharacterized protein</fullName>
    </submittedName>
</protein>
<reference evidence="1" key="2">
    <citation type="submission" date="2015-03" db="EMBL/GenBank/DDBJ databases">
        <authorList>
            <person name="Chow C.-E.T."/>
            <person name="Winget D.M."/>
            <person name="White R.A.III."/>
            <person name="Hallam S.J."/>
            <person name="Suttle C.A."/>
        </authorList>
    </citation>
    <scope>NUCLEOTIDE SEQUENCE</scope>
    <source>
        <strain evidence="1">Anoxic2_3</strain>
    </source>
</reference>